<name>U2KSH0_9FIRM</name>
<dbReference type="Gene3D" id="1.10.10.10">
    <property type="entry name" value="Winged helix-like DNA-binding domain superfamily/Winged helix DNA-binding domain"/>
    <property type="match status" value="1"/>
</dbReference>
<evidence type="ECO:0000256" key="4">
    <source>
        <dbReference type="ARBA" id="ARBA00023125"/>
    </source>
</evidence>
<keyword evidence="4" id="KW-0238">DNA-binding</keyword>
<feature type="domain" description="RNA polymerase sigma-70 region 2" evidence="6">
    <location>
        <begin position="33"/>
        <end position="87"/>
    </location>
</feature>
<dbReference type="PANTHER" id="PTHR43133">
    <property type="entry name" value="RNA POLYMERASE ECF-TYPE SIGMA FACTO"/>
    <property type="match status" value="1"/>
</dbReference>
<organism evidence="8 9">
    <name type="scientific">Ruminococcus callidus ATCC 27760</name>
    <dbReference type="NCBI Taxonomy" id="411473"/>
    <lineage>
        <taxon>Bacteria</taxon>
        <taxon>Bacillati</taxon>
        <taxon>Bacillota</taxon>
        <taxon>Clostridia</taxon>
        <taxon>Eubacteriales</taxon>
        <taxon>Oscillospiraceae</taxon>
        <taxon>Ruminococcus</taxon>
    </lineage>
</organism>
<dbReference type="EMBL" id="AWVF01000209">
    <property type="protein sequence ID" value="ERJ95232.1"/>
    <property type="molecule type" value="Genomic_DNA"/>
</dbReference>
<dbReference type="InterPro" id="IPR036388">
    <property type="entry name" value="WH-like_DNA-bd_sf"/>
</dbReference>
<dbReference type="GO" id="GO:0003677">
    <property type="term" value="F:DNA binding"/>
    <property type="evidence" value="ECO:0007669"/>
    <property type="project" value="UniProtKB-KW"/>
</dbReference>
<dbReference type="InterPro" id="IPR013324">
    <property type="entry name" value="RNA_pol_sigma_r3/r4-like"/>
</dbReference>
<dbReference type="InterPro" id="IPR013249">
    <property type="entry name" value="RNA_pol_sigma70_r4_t2"/>
</dbReference>
<proteinExistence type="inferred from homology"/>
<evidence type="ECO:0000256" key="2">
    <source>
        <dbReference type="ARBA" id="ARBA00023015"/>
    </source>
</evidence>
<dbReference type="InterPro" id="IPR007627">
    <property type="entry name" value="RNA_pol_sigma70_r2"/>
</dbReference>
<gene>
    <name evidence="8" type="ORF">RUMCAL_01648</name>
</gene>
<dbReference type="NCBIfam" id="TIGR02937">
    <property type="entry name" value="sigma70-ECF"/>
    <property type="match status" value="1"/>
</dbReference>
<feature type="domain" description="RNA polymerase sigma factor 70 region 4 type 2" evidence="7">
    <location>
        <begin position="117"/>
        <end position="169"/>
    </location>
</feature>
<reference evidence="8 9" key="1">
    <citation type="submission" date="2013-07" db="EMBL/GenBank/DDBJ databases">
        <authorList>
            <person name="Weinstock G."/>
            <person name="Sodergren E."/>
            <person name="Wylie T."/>
            <person name="Fulton L."/>
            <person name="Fulton R."/>
            <person name="Fronick C."/>
            <person name="O'Laughlin M."/>
            <person name="Godfrey J."/>
            <person name="Miner T."/>
            <person name="Herter B."/>
            <person name="Appelbaum E."/>
            <person name="Cordes M."/>
            <person name="Lek S."/>
            <person name="Wollam A."/>
            <person name="Pepin K.H."/>
            <person name="Palsikar V.B."/>
            <person name="Mitreva M."/>
            <person name="Wilson R.K."/>
        </authorList>
    </citation>
    <scope>NUCLEOTIDE SEQUENCE [LARGE SCALE GENOMIC DNA]</scope>
    <source>
        <strain evidence="8 9">ATCC 27760</strain>
    </source>
</reference>
<evidence type="ECO:0000256" key="3">
    <source>
        <dbReference type="ARBA" id="ARBA00023082"/>
    </source>
</evidence>
<evidence type="ECO:0000313" key="9">
    <source>
        <dbReference type="Proteomes" id="UP000016662"/>
    </source>
</evidence>
<dbReference type="Gene3D" id="1.10.1740.10">
    <property type="match status" value="1"/>
</dbReference>
<dbReference type="Proteomes" id="UP000016662">
    <property type="component" value="Unassembled WGS sequence"/>
</dbReference>
<keyword evidence="3" id="KW-0731">Sigma factor</keyword>
<protein>
    <submittedName>
        <fullName evidence="8">Sigma-70 region 2</fullName>
    </submittedName>
</protein>
<dbReference type="PANTHER" id="PTHR43133:SF8">
    <property type="entry name" value="RNA POLYMERASE SIGMA FACTOR HI_1459-RELATED"/>
    <property type="match status" value="1"/>
</dbReference>
<keyword evidence="9" id="KW-1185">Reference proteome</keyword>
<dbReference type="SUPFAM" id="SSF88659">
    <property type="entry name" value="Sigma3 and sigma4 domains of RNA polymerase sigma factors"/>
    <property type="match status" value="1"/>
</dbReference>
<evidence type="ECO:0000313" key="8">
    <source>
        <dbReference type="EMBL" id="ERJ95232.1"/>
    </source>
</evidence>
<dbReference type="STRING" id="411473.RUMCAL_01648"/>
<dbReference type="InterPro" id="IPR039425">
    <property type="entry name" value="RNA_pol_sigma-70-like"/>
</dbReference>
<dbReference type="SUPFAM" id="SSF88946">
    <property type="entry name" value="Sigma2 domain of RNA polymerase sigma factors"/>
    <property type="match status" value="1"/>
</dbReference>
<dbReference type="HOGENOM" id="CLU_047691_9_7_9"/>
<accession>U2KSH0</accession>
<dbReference type="InterPro" id="IPR014284">
    <property type="entry name" value="RNA_pol_sigma-70_dom"/>
</dbReference>
<comment type="similarity">
    <text evidence="1">Belongs to the sigma-70 factor family. ECF subfamily.</text>
</comment>
<dbReference type="OrthoDB" id="190020at2"/>
<evidence type="ECO:0000259" key="7">
    <source>
        <dbReference type="Pfam" id="PF08281"/>
    </source>
</evidence>
<comment type="caution">
    <text evidence="8">The sequence shown here is derived from an EMBL/GenBank/DDBJ whole genome shotgun (WGS) entry which is preliminary data.</text>
</comment>
<keyword evidence="2" id="KW-0805">Transcription regulation</keyword>
<dbReference type="RefSeq" id="WP_021683119.1">
    <property type="nucleotide sequence ID" value="NZ_KI260465.1"/>
</dbReference>
<dbReference type="PATRIC" id="fig|411473.3.peg.1346"/>
<dbReference type="Pfam" id="PF04542">
    <property type="entry name" value="Sigma70_r2"/>
    <property type="match status" value="1"/>
</dbReference>
<dbReference type="Pfam" id="PF08281">
    <property type="entry name" value="Sigma70_r4_2"/>
    <property type="match status" value="1"/>
</dbReference>
<dbReference type="eggNOG" id="COG1595">
    <property type="taxonomic scope" value="Bacteria"/>
</dbReference>
<keyword evidence="5" id="KW-0804">Transcription</keyword>
<evidence type="ECO:0000259" key="6">
    <source>
        <dbReference type="Pfam" id="PF04542"/>
    </source>
</evidence>
<dbReference type="InterPro" id="IPR013325">
    <property type="entry name" value="RNA_pol_sigma_r2"/>
</dbReference>
<dbReference type="GO" id="GO:0016987">
    <property type="term" value="F:sigma factor activity"/>
    <property type="evidence" value="ECO:0007669"/>
    <property type="project" value="UniProtKB-KW"/>
</dbReference>
<dbReference type="GO" id="GO:0006352">
    <property type="term" value="P:DNA-templated transcription initiation"/>
    <property type="evidence" value="ECO:0007669"/>
    <property type="project" value="InterPro"/>
</dbReference>
<sequence>MQERSLIRRLKQHQPQALEELITTYSPYVGTIIRNIIGKYLAEPDVEELTADVFLAVWEHTDQLKAGKLTAYLAAIARNRAKNRIRSYHETVNLEDLVEIGSEEDVEGSIDQKILGELLQDVLDTLSAKDREILVRYYYCYEPVRQIADMLHMSESAVKMRMSRARKKLQQELVERGYAYEDTPAVQQVRFTAMGKGAIS</sequence>
<dbReference type="AlphaFoldDB" id="U2KSH0"/>
<dbReference type="CDD" id="cd06171">
    <property type="entry name" value="Sigma70_r4"/>
    <property type="match status" value="1"/>
</dbReference>
<evidence type="ECO:0000256" key="1">
    <source>
        <dbReference type="ARBA" id="ARBA00010641"/>
    </source>
</evidence>
<evidence type="ECO:0000256" key="5">
    <source>
        <dbReference type="ARBA" id="ARBA00023163"/>
    </source>
</evidence>